<feature type="transmembrane region" description="Helical" evidence="10">
    <location>
        <begin position="150"/>
        <end position="174"/>
    </location>
</feature>
<protein>
    <submittedName>
        <fullName evidence="12">ATP-binding cassette domain-containing protein</fullName>
    </submittedName>
</protein>
<evidence type="ECO:0000256" key="5">
    <source>
        <dbReference type="ARBA" id="ARBA00022741"/>
    </source>
</evidence>
<dbReference type="CDD" id="cd03219">
    <property type="entry name" value="ABC_Mj1267_LivG_branched"/>
    <property type="match status" value="1"/>
</dbReference>
<evidence type="ECO:0000256" key="10">
    <source>
        <dbReference type="SAM" id="Phobius"/>
    </source>
</evidence>
<dbReference type="PANTHER" id="PTHR45772">
    <property type="entry name" value="CONSERVED COMPONENT OF ABC TRANSPORTER FOR NATURAL AMINO ACIDS-RELATED"/>
    <property type="match status" value="1"/>
</dbReference>
<evidence type="ECO:0000256" key="2">
    <source>
        <dbReference type="ARBA" id="ARBA00022448"/>
    </source>
</evidence>
<feature type="transmembrane region" description="Helical" evidence="10">
    <location>
        <begin position="650"/>
        <end position="672"/>
    </location>
</feature>
<evidence type="ECO:0000256" key="7">
    <source>
        <dbReference type="ARBA" id="ARBA00022989"/>
    </source>
</evidence>
<dbReference type="CDD" id="cd06582">
    <property type="entry name" value="TM_PBP1_LivH_like"/>
    <property type="match status" value="1"/>
</dbReference>
<evidence type="ECO:0000313" key="12">
    <source>
        <dbReference type="EMBL" id="MBF1163658.1"/>
    </source>
</evidence>
<dbReference type="GO" id="GO:0015658">
    <property type="term" value="F:branched-chain amino acid transmembrane transporter activity"/>
    <property type="evidence" value="ECO:0007669"/>
    <property type="project" value="InterPro"/>
</dbReference>
<name>A0A930BP34_9RHOO</name>
<dbReference type="Pfam" id="PF00005">
    <property type="entry name" value="ABC_tran"/>
    <property type="match status" value="1"/>
</dbReference>
<dbReference type="GO" id="GO:0005886">
    <property type="term" value="C:plasma membrane"/>
    <property type="evidence" value="ECO:0007669"/>
    <property type="project" value="UniProtKB-SubCell"/>
</dbReference>
<feature type="transmembrane region" description="Helical" evidence="10">
    <location>
        <begin position="283"/>
        <end position="306"/>
    </location>
</feature>
<feature type="transmembrane region" description="Helical" evidence="10">
    <location>
        <begin position="369"/>
        <end position="386"/>
    </location>
</feature>
<dbReference type="PANTHER" id="PTHR45772:SF2">
    <property type="entry name" value="ABC TRANSPORTER ATP-BINDING PROTEIN"/>
    <property type="match status" value="1"/>
</dbReference>
<dbReference type="Pfam" id="PF02653">
    <property type="entry name" value="BPD_transp_2"/>
    <property type="match status" value="2"/>
</dbReference>
<evidence type="ECO:0000256" key="4">
    <source>
        <dbReference type="ARBA" id="ARBA00022692"/>
    </source>
</evidence>
<feature type="compositionally biased region" description="Polar residues" evidence="9">
    <location>
        <begin position="353"/>
        <end position="363"/>
    </location>
</feature>
<dbReference type="AlphaFoldDB" id="A0A930BP34"/>
<dbReference type="SMART" id="SM00382">
    <property type="entry name" value="AAA"/>
    <property type="match status" value="1"/>
</dbReference>
<feature type="transmembrane region" description="Helical" evidence="10">
    <location>
        <begin position="95"/>
        <end position="113"/>
    </location>
</feature>
<keyword evidence="8 10" id="KW-0472">Membrane</keyword>
<feature type="transmembrane region" description="Helical" evidence="10">
    <location>
        <begin position="568"/>
        <end position="586"/>
    </location>
</feature>
<reference evidence="12" key="1">
    <citation type="submission" date="2020-04" db="EMBL/GenBank/DDBJ databases">
        <title>Deep metagenomics examines the oral microbiome during advanced dental caries in children, revealing novel taxa and co-occurrences with host molecules.</title>
        <authorList>
            <person name="Baker J.L."/>
            <person name="Morton J.T."/>
            <person name="Dinis M."/>
            <person name="Alvarez R."/>
            <person name="Tran N.C."/>
            <person name="Knight R."/>
            <person name="Edlund A."/>
        </authorList>
    </citation>
    <scope>NUCLEOTIDE SEQUENCE</scope>
    <source>
        <strain evidence="12">JCVI_32_bin.24</strain>
    </source>
</reference>
<feature type="transmembrane region" description="Helical" evidence="10">
    <location>
        <begin position="444"/>
        <end position="464"/>
    </location>
</feature>
<dbReference type="FunFam" id="3.40.50.300:FF:000421">
    <property type="entry name" value="Branched-chain amino acid ABC transporter ATP-binding protein"/>
    <property type="match status" value="1"/>
</dbReference>
<feature type="transmembrane region" description="Helical" evidence="10">
    <location>
        <begin position="248"/>
        <end position="271"/>
    </location>
</feature>
<dbReference type="EMBL" id="JABZMI010000009">
    <property type="protein sequence ID" value="MBF1163658.1"/>
    <property type="molecule type" value="Genomic_DNA"/>
</dbReference>
<feature type="region of interest" description="Disordered" evidence="9">
    <location>
        <begin position="344"/>
        <end position="363"/>
    </location>
</feature>
<dbReference type="InterPro" id="IPR001851">
    <property type="entry name" value="ABC_transp_permease"/>
</dbReference>
<accession>A0A930BP34</accession>
<evidence type="ECO:0000256" key="8">
    <source>
        <dbReference type="ARBA" id="ARBA00023136"/>
    </source>
</evidence>
<dbReference type="InterPro" id="IPR043428">
    <property type="entry name" value="LivM-like"/>
</dbReference>
<keyword evidence="2" id="KW-0813">Transport</keyword>
<dbReference type="InterPro" id="IPR003593">
    <property type="entry name" value="AAA+_ATPase"/>
</dbReference>
<gene>
    <name evidence="12" type="ORF">HXL68_01330</name>
</gene>
<evidence type="ECO:0000256" key="9">
    <source>
        <dbReference type="SAM" id="MobiDB-lite"/>
    </source>
</evidence>
<keyword evidence="3" id="KW-1003">Cell membrane</keyword>
<keyword evidence="7 10" id="KW-1133">Transmembrane helix</keyword>
<evidence type="ECO:0000259" key="11">
    <source>
        <dbReference type="PROSITE" id="PS50893"/>
    </source>
</evidence>
<feature type="transmembrane region" description="Helical" evidence="10">
    <location>
        <begin position="194"/>
        <end position="216"/>
    </location>
</feature>
<dbReference type="InterPro" id="IPR027417">
    <property type="entry name" value="P-loop_NTPase"/>
</dbReference>
<keyword evidence="6 12" id="KW-0067">ATP-binding</keyword>
<evidence type="ECO:0000313" key="13">
    <source>
        <dbReference type="Proteomes" id="UP000718593"/>
    </source>
</evidence>
<dbReference type="PROSITE" id="PS50893">
    <property type="entry name" value="ABC_TRANSPORTER_2"/>
    <property type="match status" value="1"/>
</dbReference>
<dbReference type="CDD" id="cd06581">
    <property type="entry name" value="TM_PBP1_LivM_like"/>
    <property type="match status" value="1"/>
</dbReference>
<dbReference type="GO" id="GO:0016887">
    <property type="term" value="F:ATP hydrolysis activity"/>
    <property type="evidence" value="ECO:0007669"/>
    <property type="project" value="InterPro"/>
</dbReference>
<dbReference type="Proteomes" id="UP000718593">
    <property type="component" value="Unassembled WGS sequence"/>
</dbReference>
<feature type="transmembrane region" description="Helical" evidence="10">
    <location>
        <begin position="62"/>
        <end position="83"/>
    </location>
</feature>
<evidence type="ECO:0000256" key="3">
    <source>
        <dbReference type="ARBA" id="ARBA00022475"/>
    </source>
</evidence>
<keyword evidence="4 10" id="KW-0812">Transmembrane</keyword>
<comment type="caution">
    <text evidence="12">The sequence shown here is derived from an EMBL/GenBank/DDBJ whole genome shotgun (WGS) entry which is preliminary data.</text>
</comment>
<dbReference type="Gene3D" id="3.40.50.300">
    <property type="entry name" value="P-loop containing nucleotide triphosphate hydrolases"/>
    <property type="match status" value="1"/>
</dbReference>
<keyword evidence="5" id="KW-0547">Nucleotide-binding</keyword>
<dbReference type="Pfam" id="PF12399">
    <property type="entry name" value="BCA_ABC_TP_C"/>
    <property type="match status" value="1"/>
</dbReference>
<dbReference type="InterPro" id="IPR003439">
    <property type="entry name" value="ABC_transporter-like_ATP-bd"/>
</dbReference>
<dbReference type="SUPFAM" id="SSF52540">
    <property type="entry name" value="P-loop containing nucleoside triphosphate hydrolases"/>
    <property type="match status" value="1"/>
</dbReference>
<sequence>MDLQILLLLGQDGITNGAIYALLALALVLVFAVTRVIFIPQGEFVAFGALTLASLQAGKVPGTVWLLLGLGTTVALLDGYRLVREGRYAKLPTLLITHVGVPLIAAAGLFAMPPSQLPLWAQVVLAMLLVVPLGPMIYRIAFQPLASAPVLVLLIVSVAVHLALIGLGLLFFGAEGWRTPTFTDISFELAGAPLQGQTILVVVASALLIIGLYFFFERTIYGKALRATAMNRTGARLMGIPPILAGKLCFTLAAAIGAFSGILIAPITTIYYDSGFLIGLKGFVGAIIGGLASYPLAALGAILVGLLESYSSFYASAFKEVIVFTLIIPVLLWRSLTSHHIEEEEEKGDDVASSGTPGKTARQNPLRRHLPLFAFIGVLAVAPQLLPEFSVTLLNYIGLYAIVAVGLVLLTGVGGLTSFGQAAFVGLGAYTTAWLTTVYGMSPWLTLFIGMALTAAVALSLGFITLRMGGHYLPLGTIAWGISLYFLFGNVEFLGGHTGITGIPAVSLAGWELKSGREFFYLIWLVVLLAIVSIRNLLDSRVGRAIRALKGGTVMAEAMGVNTAREKIVIFLIAALLASVSGWLYAHLQRFVNPTPFALNQGIEYLFMAVVGGIGHVWGAVLGAGVITILKQWLQDWLPQLFGQSGNFEIIFFGLAMVLVLQKARAGLWPVILRLLPARTVVRAVPQAEPLPRRQAMTRGSVLLEACEVTKRFGGLVANNNMSLNVKAGEVMALIGPNGAGKSTMFNCISAVNPATEGKIAFLGESTASLQARDIARRGMSRTFQHVRLLGNMSVLENVAIGAHLRGSKGVVSAALRLDRAEENRLLAEAARQIERVGLAEHMFEPAGSLALGQQRIVEIARALASDPCLLLLDEPAAGLRYKEKRALAELLTKLRAEGMGILLVEHDMDFVMGLADRIVVMEFGEKIAEGLPEEVQKNPKVLEAYLGGVE</sequence>
<dbReference type="InterPro" id="IPR032823">
    <property type="entry name" value="BCA_ABC_TP_C"/>
</dbReference>
<evidence type="ECO:0000256" key="1">
    <source>
        <dbReference type="ARBA" id="ARBA00004651"/>
    </source>
</evidence>
<feature type="domain" description="ABC transporter" evidence="11">
    <location>
        <begin position="704"/>
        <end position="949"/>
    </location>
</feature>
<organism evidence="12 13">
    <name type="scientific">Dechloromonas agitata</name>
    <dbReference type="NCBI Taxonomy" id="73030"/>
    <lineage>
        <taxon>Bacteria</taxon>
        <taxon>Pseudomonadati</taxon>
        <taxon>Pseudomonadota</taxon>
        <taxon>Betaproteobacteria</taxon>
        <taxon>Rhodocyclales</taxon>
        <taxon>Azonexaceae</taxon>
        <taxon>Dechloromonas</taxon>
    </lineage>
</organism>
<feature type="transmembrane region" description="Helical" evidence="10">
    <location>
        <begin position="606"/>
        <end position="630"/>
    </location>
</feature>
<feature type="transmembrane region" description="Helical" evidence="10">
    <location>
        <begin position="519"/>
        <end position="538"/>
    </location>
</feature>
<comment type="subcellular location">
    <subcellularLocation>
        <location evidence="1">Cell membrane</location>
        <topology evidence="1">Multi-pass membrane protein</topology>
    </subcellularLocation>
</comment>
<feature type="transmembrane region" description="Helical" evidence="10">
    <location>
        <begin position="398"/>
        <end position="424"/>
    </location>
</feature>
<dbReference type="InterPro" id="IPR051120">
    <property type="entry name" value="ABC_AA/LPS_Transport"/>
</dbReference>
<proteinExistence type="predicted"/>
<feature type="transmembrane region" description="Helical" evidence="10">
    <location>
        <begin position="20"/>
        <end position="42"/>
    </location>
</feature>
<evidence type="ECO:0000256" key="6">
    <source>
        <dbReference type="ARBA" id="ARBA00022840"/>
    </source>
</evidence>
<feature type="transmembrane region" description="Helical" evidence="10">
    <location>
        <begin position="119"/>
        <end position="138"/>
    </location>
</feature>
<dbReference type="GO" id="GO:0005524">
    <property type="term" value="F:ATP binding"/>
    <property type="evidence" value="ECO:0007669"/>
    <property type="project" value="UniProtKB-KW"/>
</dbReference>